<sequence>MIVPNPWTALWFTPQRPEPVDDRYQIDGKYEFIGDEEAFIVADIKTREIVGAAHSDDVSSGWWNCTIHGRVCKLFVPRTVAEPHLDVARRLTR</sequence>
<reference evidence="1 2" key="1">
    <citation type="submission" date="2019-11" db="EMBL/GenBank/DDBJ databases">
        <authorList>
            <person name="Cao P."/>
        </authorList>
    </citation>
    <scope>NUCLEOTIDE SEQUENCE [LARGE SCALE GENOMIC DNA]</scope>
    <source>
        <strain evidence="1 2">NEAU-AAG5</strain>
    </source>
</reference>
<keyword evidence="2" id="KW-1185">Reference proteome</keyword>
<comment type="caution">
    <text evidence="1">The sequence shown here is derived from an EMBL/GenBank/DDBJ whole genome shotgun (WGS) entry which is preliminary data.</text>
</comment>
<dbReference type="Proteomes" id="UP000432015">
    <property type="component" value="Unassembled WGS sequence"/>
</dbReference>
<evidence type="ECO:0000313" key="2">
    <source>
        <dbReference type="Proteomes" id="UP000432015"/>
    </source>
</evidence>
<proteinExistence type="predicted"/>
<dbReference type="EMBL" id="WOFH01000001">
    <property type="protein sequence ID" value="MUN35328.1"/>
    <property type="molecule type" value="Genomic_DNA"/>
</dbReference>
<accession>A0A7K1KT16</accession>
<dbReference type="AlphaFoldDB" id="A0A7K1KT16"/>
<gene>
    <name evidence="1" type="ORF">GNZ18_01735</name>
</gene>
<evidence type="ECO:0000313" key="1">
    <source>
        <dbReference type="EMBL" id="MUN35328.1"/>
    </source>
</evidence>
<dbReference type="RefSeq" id="WP_156214285.1">
    <property type="nucleotide sequence ID" value="NZ_WOFH01000001.1"/>
</dbReference>
<organism evidence="1 2">
    <name type="scientific">Actinomadura litoris</name>
    <dbReference type="NCBI Taxonomy" id="2678616"/>
    <lineage>
        <taxon>Bacteria</taxon>
        <taxon>Bacillati</taxon>
        <taxon>Actinomycetota</taxon>
        <taxon>Actinomycetes</taxon>
        <taxon>Streptosporangiales</taxon>
        <taxon>Thermomonosporaceae</taxon>
        <taxon>Actinomadura</taxon>
    </lineage>
</organism>
<name>A0A7K1KT16_9ACTN</name>
<protein>
    <submittedName>
        <fullName evidence="1">Uncharacterized protein</fullName>
    </submittedName>
</protein>